<dbReference type="EMBL" id="CP021109">
    <property type="protein sequence ID" value="ARP86868.1"/>
    <property type="molecule type" value="Genomic_DNA"/>
</dbReference>
<dbReference type="GO" id="GO:0032993">
    <property type="term" value="C:protein-DNA complex"/>
    <property type="evidence" value="ECO:0007669"/>
    <property type="project" value="TreeGrafter"/>
</dbReference>
<evidence type="ECO:0000256" key="5">
    <source>
        <dbReference type="SAM" id="MobiDB-lite"/>
    </source>
</evidence>
<evidence type="ECO:0000256" key="1">
    <source>
        <dbReference type="ARBA" id="ARBA00009437"/>
    </source>
</evidence>
<feature type="compositionally biased region" description="Low complexity" evidence="5">
    <location>
        <begin position="299"/>
        <end position="308"/>
    </location>
</feature>
<keyword evidence="4" id="KW-0804">Transcription</keyword>
<feature type="domain" description="HTH lysR-type" evidence="6">
    <location>
        <begin position="1"/>
        <end position="58"/>
    </location>
</feature>
<dbReference type="Pfam" id="PF00126">
    <property type="entry name" value="HTH_1"/>
    <property type="match status" value="1"/>
</dbReference>
<reference evidence="7 8" key="1">
    <citation type="submission" date="2017-05" db="EMBL/GenBank/DDBJ databases">
        <title>Complete and WGS of Bordetella genogroups.</title>
        <authorList>
            <person name="Spilker T."/>
            <person name="LiPuma J."/>
        </authorList>
    </citation>
    <scope>NUCLEOTIDE SEQUENCE [LARGE SCALE GENOMIC DNA]</scope>
    <source>
        <strain evidence="7 8">AU17164</strain>
    </source>
</reference>
<organism evidence="7 8">
    <name type="scientific">Bordetella genomosp. 9</name>
    <dbReference type="NCBI Taxonomy" id="1416803"/>
    <lineage>
        <taxon>Bacteria</taxon>
        <taxon>Pseudomonadati</taxon>
        <taxon>Pseudomonadota</taxon>
        <taxon>Betaproteobacteria</taxon>
        <taxon>Burkholderiales</taxon>
        <taxon>Alcaligenaceae</taxon>
        <taxon>Bordetella</taxon>
    </lineage>
</organism>
<dbReference type="AlphaFoldDB" id="A0A1W6Z0N1"/>
<dbReference type="GO" id="GO:0003677">
    <property type="term" value="F:DNA binding"/>
    <property type="evidence" value="ECO:0007669"/>
    <property type="project" value="UniProtKB-KW"/>
</dbReference>
<dbReference type="InterPro" id="IPR005119">
    <property type="entry name" value="LysR_subst-bd"/>
</dbReference>
<dbReference type="PROSITE" id="PS50931">
    <property type="entry name" value="HTH_LYSR"/>
    <property type="match status" value="1"/>
</dbReference>
<dbReference type="Gene3D" id="3.40.190.10">
    <property type="entry name" value="Periplasmic binding protein-like II"/>
    <property type="match status" value="2"/>
</dbReference>
<keyword evidence="3" id="KW-0238">DNA-binding</keyword>
<evidence type="ECO:0000313" key="7">
    <source>
        <dbReference type="EMBL" id="ARP86868.1"/>
    </source>
</evidence>
<dbReference type="Proteomes" id="UP000194139">
    <property type="component" value="Chromosome"/>
</dbReference>
<protein>
    <submittedName>
        <fullName evidence="7">LysR family transcriptional regulator</fullName>
    </submittedName>
</protein>
<dbReference type="InterPro" id="IPR036390">
    <property type="entry name" value="WH_DNA-bd_sf"/>
</dbReference>
<dbReference type="SUPFAM" id="SSF46785">
    <property type="entry name" value="Winged helix' DNA-binding domain"/>
    <property type="match status" value="1"/>
</dbReference>
<comment type="similarity">
    <text evidence="1">Belongs to the LysR transcriptional regulatory family.</text>
</comment>
<keyword evidence="2" id="KW-0805">Transcription regulation</keyword>
<dbReference type="RefSeq" id="WP_086072538.1">
    <property type="nucleotide sequence ID" value="NZ_CP021109.1"/>
</dbReference>
<dbReference type="Pfam" id="PF03466">
    <property type="entry name" value="LysR_substrate"/>
    <property type="match status" value="1"/>
</dbReference>
<dbReference type="InterPro" id="IPR037410">
    <property type="entry name" value="BudR_PBP2"/>
</dbReference>
<evidence type="ECO:0000313" key="8">
    <source>
        <dbReference type="Proteomes" id="UP000194139"/>
    </source>
</evidence>
<dbReference type="GO" id="GO:0003700">
    <property type="term" value="F:DNA-binding transcription factor activity"/>
    <property type="evidence" value="ECO:0007669"/>
    <property type="project" value="InterPro"/>
</dbReference>
<gene>
    <name evidence="7" type="ORF">CAL13_12105</name>
</gene>
<dbReference type="PRINTS" id="PR00039">
    <property type="entry name" value="HTHLYSR"/>
</dbReference>
<dbReference type="InterPro" id="IPR000847">
    <property type="entry name" value="LysR_HTH_N"/>
</dbReference>
<name>A0A1W6Z0N1_9BORD</name>
<accession>A0A1W6Z0N1</accession>
<proteinExistence type="inferred from homology"/>
<dbReference type="PANTHER" id="PTHR30346">
    <property type="entry name" value="TRANSCRIPTIONAL DUAL REGULATOR HCAR-RELATED"/>
    <property type="match status" value="1"/>
</dbReference>
<dbReference type="InterPro" id="IPR036388">
    <property type="entry name" value="WH-like_DNA-bd_sf"/>
</dbReference>
<keyword evidence="8" id="KW-1185">Reference proteome</keyword>
<sequence>MELRHLRYFVAVAEEKNFTRAAARLGIGQPPLSQQIRQLEDELGAPLFLRLPRGIELTEAGQQFLADSRDVLNAAARAADQARRLGRGESGTLTVGFTASSVFHPALARALRAYRDEYPGVRVALREGNTGVLVESLRRGEVDVAFLRPPYALDEQYGARRIVDEAMLAALPAGHPLAGRKSLRVADLRDEPFVLFPRPVGSGLYDAIYAACLRAGFRPRIGQEAPQMASIVSLVAAGFGISLVPESLRHVHSEGIRYVPLRGDAPRALLELAYPLHPPSQAVRNAVEVMTHAGTTRDAPSSAPNVRPAPRRRGRAPHH</sequence>
<dbReference type="PANTHER" id="PTHR30346:SF30">
    <property type="entry name" value="SMALL NEUTRAL PROTEASE REGULATORY PROTEIN"/>
    <property type="match status" value="1"/>
</dbReference>
<evidence type="ECO:0000259" key="6">
    <source>
        <dbReference type="PROSITE" id="PS50931"/>
    </source>
</evidence>
<evidence type="ECO:0000256" key="4">
    <source>
        <dbReference type="ARBA" id="ARBA00023163"/>
    </source>
</evidence>
<dbReference type="FunFam" id="1.10.10.10:FF:000001">
    <property type="entry name" value="LysR family transcriptional regulator"/>
    <property type="match status" value="1"/>
</dbReference>
<dbReference type="Gene3D" id="1.10.10.10">
    <property type="entry name" value="Winged helix-like DNA-binding domain superfamily/Winged helix DNA-binding domain"/>
    <property type="match status" value="1"/>
</dbReference>
<dbReference type="SUPFAM" id="SSF53850">
    <property type="entry name" value="Periplasmic binding protein-like II"/>
    <property type="match status" value="1"/>
</dbReference>
<feature type="compositionally biased region" description="Basic residues" evidence="5">
    <location>
        <begin position="309"/>
        <end position="319"/>
    </location>
</feature>
<evidence type="ECO:0000256" key="3">
    <source>
        <dbReference type="ARBA" id="ARBA00023125"/>
    </source>
</evidence>
<dbReference type="CDD" id="cd08451">
    <property type="entry name" value="PBP2_BudR"/>
    <property type="match status" value="1"/>
</dbReference>
<evidence type="ECO:0000256" key="2">
    <source>
        <dbReference type="ARBA" id="ARBA00023015"/>
    </source>
</evidence>
<feature type="region of interest" description="Disordered" evidence="5">
    <location>
        <begin position="294"/>
        <end position="319"/>
    </location>
</feature>